<evidence type="ECO:0008006" key="4">
    <source>
        <dbReference type="Google" id="ProtNLM"/>
    </source>
</evidence>
<dbReference type="AlphaFoldDB" id="A0A9P9G033"/>
<keyword evidence="3" id="KW-1185">Reference proteome</keyword>
<feature type="compositionally biased region" description="Basic and acidic residues" evidence="1">
    <location>
        <begin position="187"/>
        <end position="196"/>
    </location>
</feature>
<feature type="region of interest" description="Disordered" evidence="1">
    <location>
        <begin position="187"/>
        <end position="212"/>
    </location>
</feature>
<gene>
    <name evidence="2" type="ORF">B0J15DRAFT_473303</name>
</gene>
<dbReference type="Proteomes" id="UP000736672">
    <property type="component" value="Unassembled WGS sequence"/>
</dbReference>
<protein>
    <recommendedName>
        <fullName evidence="4">NYN domain-containing protein</fullName>
    </recommendedName>
</protein>
<dbReference type="EMBL" id="JAGTJS010000044">
    <property type="protein sequence ID" value="KAH7228420.1"/>
    <property type="molecule type" value="Genomic_DNA"/>
</dbReference>
<comment type="caution">
    <text evidence="2">The sequence shown here is derived from an EMBL/GenBank/DDBJ whole genome shotgun (WGS) entry which is preliminary data.</text>
</comment>
<dbReference type="OrthoDB" id="2311180at2759"/>
<reference evidence="2" key="1">
    <citation type="journal article" date="2021" name="Nat. Commun.">
        <title>Genetic determinants of endophytism in the Arabidopsis root mycobiome.</title>
        <authorList>
            <person name="Mesny F."/>
            <person name="Miyauchi S."/>
            <person name="Thiergart T."/>
            <person name="Pickel B."/>
            <person name="Atanasova L."/>
            <person name="Karlsson M."/>
            <person name="Huettel B."/>
            <person name="Barry K.W."/>
            <person name="Haridas S."/>
            <person name="Chen C."/>
            <person name="Bauer D."/>
            <person name="Andreopoulos W."/>
            <person name="Pangilinan J."/>
            <person name="LaButti K."/>
            <person name="Riley R."/>
            <person name="Lipzen A."/>
            <person name="Clum A."/>
            <person name="Drula E."/>
            <person name="Henrissat B."/>
            <person name="Kohler A."/>
            <person name="Grigoriev I.V."/>
            <person name="Martin F.M."/>
            <person name="Hacquard S."/>
        </authorList>
    </citation>
    <scope>NUCLEOTIDE SEQUENCE</scope>
    <source>
        <strain evidence="2">FSSC 5 MPI-SDFR-AT-0091</strain>
    </source>
</reference>
<name>A0A9P9G033_FUSSL</name>
<dbReference type="Gene3D" id="3.40.50.1010">
    <property type="entry name" value="5'-nuclease"/>
    <property type="match status" value="1"/>
</dbReference>
<proteinExistence type="predicted"/>
<evidence type="ECO:0000313" key="3">
    <source>
        <dbReference type="Proteomes" id="UP000736672"/>
    </source>
</evidence>
<sequence>MPKHQEVIFRTGSTLPGGDHVNLTSPPESGTPKEKGTIYFYIDESNFWIGGKTNFGENWTYDAESFLSLLSQEAIVDERRGPTLPDANEDNREEEVDTALVAHSVLEACQGFKNPSMRREFVIVSGDRDMRPAVDIICGGDYPAPIHAWAWKETVSNVYKDLHKSWKPVTLHFLDDHLDCIRDKGKETLEEEKNGDDGFQLVSPSRKRRRGE</sequence>
<organism evidence="2 3">
    <name type="scientific">Fusarium solani</name>
    <name type="common">Filamentous fungus</name>
    <dbReference type="NCBI Taxonomy" id="169388"/>
    <lineage>
        <taxon>Eukaryota</taxon>
        <taxon>Fungi</taxon>
        <taxon>Dikarya</taxon>
        <taxon>Ascomycota</taxon>
        <taxon>Pezizomycotina</taxon>
        <taxon>Sordariomycetes</taxon>
        <taxon>Hypocreomycetidae</taxon>
        <taxon>Hypocreales</taxon>
        <taxon>Nectriaceae</taxon>
        <taxon>Fusarium</taxon>
        <taxon>Fusarium solani species complex</taxon>
    </lineage>
</organism>
<feature type="region of interest" description="Disordered" evidence="1">
    <location>
        <begin position="10"/>
        <end position="34"/>
    </location>
</feature>
<evidence type="ECO:0000256" key="1">
    <source>
        <dbReference type="SAM" id="MobiDB-lite"/>
    </source>
</evidence>
<accession>A0A9P9G033</accession>
<evidence type="ECO:0000313" key="2">
    <source>
        <dbReference type="EMBL" id="KAH7228420.1"/>
    </source>
</evidence>